<reference evidence="3" key="3">
    <citation type="submission" date="2025-09" db="UniProtKB">
        <authorList>
            <consortium name="Ensembl"/>
        </authorList>
    </citation>
    <scope>IDENTIFICATION</scope>
</reference>
<evidence type="ECO:0000313" key="4">
    <source>
        <dbReference type="Proteomes" id="UP000694397"/>
    </source>
</evidence>
<reference evidence="3" key="2">
    <citation type="submission" date="2025-08" db="UniProtKB">
        <authorList>
            <consortium name="Ensembl"/>
        </authorList>
    </citation>
    <scope>IDENTIFICATION</scope>
</reference>
<feature type="region of interest" description="Disordered" evidence="1">
    <location>
        <begin position="515"/>
        <end position="665"/>
    </location>
</feature>
<reference evidence="3 4" key="1">
    <citation type="submission" date="2019-04" db="EMBL/GenBank/DDBJ databases">
        <authorList>
            <consortium name="Wellcome Sanger Institute Data Sharing"/>
        </authorList>
    </citation>
    <scope>NUCLEOTIDE SEQUENCE [LARGE SCALE GENOMIC DNA]</scope>
</reference>
<keyword evidence="2" id="KW-0812">Transmembrane</keyword>
<name>A0A8C9VDV0_SCLFO</name>
<accession>A0A8C9VDV0</accession>
<feature type="compositionally biased region" description="Basic and acidic residues" evidence="1">
    <location>
        <begin position="554"/>
        <end position="568"/>
    </location>
</feature>
<evidence type="ECO:0000256" key="1">
    <source>
        <dbReference type="SAM" id="MobiDB-lite"/>
    </source>
</evidence>
<feature type="compositionally biased region" description="Basic and acidic residues" evidence="1">
    <location>
        <begin position="647"/>
        <end position="665"/>
    </location>
</feature>
<organism evidence="3 4">
    <name type="scientific">Scleropages formosus</name>
    <name type="common">Asian bonytongue</name>
    <name type="synonym">Osteoglossum formosum</name>
    <dbReference type="NCBI Taxonomy" id="113540"/>
    <lineage>
        <taxon>Eukaryota</taxon>
        <taxon>Metazoa</taxon>
        <taxon>Chordata</taxon>
        <taxon>Craniata</taxon>
        <taxon>Vertebrata</taxon>
        <taxon>Euteleostomi</taxon>
        <taxon>Actinopterygii</taxon>
        <taxon>Neopterygii</taxon>
        <taxon>Teleostei</taxon>
        <taxon>Osteoglossocephala</taxon>
        <taxon>Osteoglossomorpha</taxon>
        <taxon>Osteoglossiformes</taxon>
        <taxon>Osteoglossidae</taxon>
        <taxon>Scleropages</taxon>
    </lineage>
</organism>
<dbReference type="Ensembl" id="ENSSFOT00015039232.1">
    <property type="protein sequence ID" value="ENSSFOP00015045234.1"/>
    <property type="gene ID" value="ENSSFOG00015024719.1"/>
</dbReference>
<keyword evidence="4" id="KW-1185">Reference proteome</keyword>
<feature type="compositionally biased region" description="Basic and acidic residues" evidence="1">
    <location>
        <begin position="576"/>
        <end position="601"/>
    </location>
</feature>
<dbReference type="OrthoDB" id="8682554at2759"/>
<dbReference type="GO" id="GO:0051216">
    <property type="term" value="P:cartilage development"/>
    <property type="evidence" value="ECO:0007669"/>
    <property type="project" value="Ensembl"/>
</dbReference>
<dbReference type="AlphaFoldDB" id="A0A8C9VDV0"/>
<feature type="transmembrane region" description="Helical" evidence="2">
    <location>
        <begin position="77"/>
        <end position="97"/>
    </location>
</feature>
<dbReference type="RefSeq" id="XP_018596865.2">
    <property type="nucleotide sequence ID" value="XM_018741349.2"/>
</dbReference>
<dbReference type="GeneTree" id="ENSGT00500000045505"/>
<sequence>MGCCHSPSGSHCRGTVQKDSGSVGQLPPCPKSKVLVNALSLGGSSLNSRNYGPKTIFLTCKGTGDKLMMARCGGPSFSFLSTGLLLTTALLPALLVAGPMGQRPKGDAGDASEGQMDDDSSLKKMTRNRRNISWYKQHSDFWSWYKYFTDTGNQKGVQDLDRIYLSYLQNKNRAEGRRSYDLYLRHLGEIYKSCAESDNPDCVTSYMSRPKGREEASRPAPVKACDPYRDPYCLRSRGRLAAMAPAGVKGPAPIRAPAAQASAPAPAKSTGLGSYYYYAPVAQPFLSAQQQAELLRICDAKDVECLQYHLRAAYGYRAASAPAPSYAHLGCDPGRDANCEPRAALKSPSDSYHSYPTCDPNYDPYCIPSSAPAEQPCNPVFDDNCNPLTASKLSSRRKAEHESDLRDEPVSSAACDPHYDPYCLYNSAAALQKQPGSPPHAVPHVPLGAEEESRHHLGPRGKTKEGYDCYMFYDKECLPLGAQDNSQASGASLLRRAPARTSYEDTGSNCHPYNPACGRKAPQHSAAGEAYEPHLNPDGTRNGVVEPDPDCDPEYDRNCRLRRADEPKVPTGAVARDTRREEEGGPRERQDEQTRHKEPFRETPGYDEQRYEPYQSGQEEPYAAYPPQEHMATRLEEFMGEYGEQVPKYDDSQDRRFYSGEYRKK</sequence>
<dbReference type="Proteomes" id="UP000694397">
    <property type="component" value="Chromosome 19"/>
</dbReference>
<dbReference type="RefSeq" id="XP_018596864.2">
    <property type="nucleotide sequence ID" value="XM_018741348.2"/>
</dbReference>
<dbReference type="GeneID" id="108927792"/>
<keyword evidence="2" id="KW-1133">Transmembrane helix</keyword>
<gene>
    <name evidence="3" type="primary">and1</name>
</gene>
<keyword evidence="2" id="KW-0472">Membrane</keyword>
<feature type="region of interest" description="Disordered" evidence="1">
    <location>
        <begin position="433"/>
        <end position="460"/>
    </location>
</feature>
<evidence type="ECO:0000256" key="2">
    <source>
        <dbReference type="SAM" id="Phobius"/>
    </source>
</evidence>
<proteinExistence type="predicted"/>
<protein>
    <submittedName>
        <fullName evidence="3">Actinodin1</fullName>
    </submittedName>
</protein>
<feature type="region of interest" description="Disordered" evidence="1">
    <location>
        <begin position="102"/>
        <end position="123"/>
    </location>
</feature>
<dbReference type="GO" id="GO:0033333">
    <property type="term" value="P:fin development"/>
    <property type="evidence" value="ECO:0007669"/>
    <property type="project" value="Ensembl"/>
</dbReference>
<evidence type="ECO:0000313" key="3">
    <source>
        <dbReference type="Ensembl" id="ENSSFOP00015045234.1"/>
    </source>
</evidence>